<proteinExistence type="predicted"/>
<gene>
    <name evidence="4" type="ORF">J0X19_21500</name>
</gene>
<dbReference type="Pfam" id="PF16344">
    <property type="entry name" value="FecR_C"/>
    <property type="match status" value="1"/>
</dbReference>
<keyword evidence="5" id="KW-1185">Reference proteome</keyword>
<evidence type="ECO:0000259" key="2">
    <source>
        <dbReference type="Pfam" id="PF04773"/>
    </source>
</evidence>
<comment type="caution">
    <text evidence="4">The sequence shown here is derived from an EMBL/GenBank/DDBJ whole genome shotgun (WGS) entry which is preliminary data.</text>
</comment>
<evidence type="ECO:0000259" key="3">
    <source>
        <dbReference type="Pfam" id="PF16344"/>
    </source>
</evidence>
<feature type="domain" description="FecR protein" evidence="2">
    <location>
        <begin position="158"/>
        <end position="241"/>
    </location>
</feature>
<dbReference type="GO" id="GO:0016989">
    <property type="term" value="F:sigma factor antagonist activity"/>
    <property type="evidence" value="ECO:0007669"/>
    <property type="project" value="TreeGrafter"/>
</dbReference>
<dbReference type="PIRSF" id="PIRSF018266">
    <property type="entry name" value="FecR"/>
    <property type="match status" value="1"/>
</dbReference>
<dbReference type="PANTHER" id="PTHR30273">
    <property type="entry name" value="PERIPLASMIC SIGNAL SENSOR AND SIGMA FACTOR ACTIVATOR FECR-RELATED"/>
    <property type="match status" value="1"/>
</dbReference>
<dbReference type="Gene3D" id="2.60.120.1440">
    <property type="match status" value="1"/>
</dbReference>
<protein>
    <submittedName>
        <fullName evidence="4">FecR family protein</fullName>
    </submittedName>
</protein>
<keyword evidence="1" id="KW-1133">Transmembrane helix</keyword>
<dbReference type="Pfam" id="PF04773">
    <property type="entry name" value="FecR"/>
    <property type="match status" value="1"/>
</dbReference>
<evidence type="ECO:0000313" key="5">
    <source>
        <dbReference type="Proteomes" id="UP000664144"/>
    </source>
</evidence>
<reference evidence="4" key="1">
    <citation type="submission" date="2021-03" db="EMBL/GenBank/DDBJ databases">
        <authorList>
            <person name="Kim M.K."/>
        </authorList>
    </citation>
    <scope>NUCLEOTIDE SEQUENCE</scope>
    <source>
        <strain evidence="4">BT186</strain>
    </source>
</reference>
<dbReference type="InterPro" id="IPR012373">
    <property type="entry name" value="Ferrdict_sens_TM"/>
</dbReference>
<dbReference type="Gene3D" id="3.55.50.30">
    <property type="match status" value="1"/>
</dbReference>
<dbReference type="EMBL" id="JAFLQZ010000020">
    <property type="protein sequence ID" value="MBO0360552.1"/>
    <property type="molecule type" value="Genomic_DNA"/>
</dbReference>
<dbReference type="Proteomes" id="UP000664144">
    <property type="component" value="Unassembled WGS sequence"/>
</dbReference>
<name>A0A939JFL6_9BACT</name>
<evidence type="ECO:0000313" key="4">
    <source>
        <dbReference type="EMBL" id="MBO0360552.1"/>
    </source>
</evidence>
<dbReference type="InterPro" id="IPR006860">
    <property type="entry name" value="FecR"/>
</dbReference>
<keyword evidence="1" id="KW-0812">Transmembrane</keyword>
<dbReference type="InterPro" id="IPR032508">
    <property type="entry name" value="FecR_C"/>
</dbReference>
<dbReference type="PANTHER" id="PTHR30273:SF2">
    <property type="entry name" value="PROTEIN FECR"/>
    <property type="match status" value="1"/>
</dbReference>
<feature type="transmembrane region" description="Helical" evidence="1">
    <location>
        <begin position="102"/>
        <end position="122"/>
    </location>
</feature>
<sequence>MPGPDDYLHFSAEEFAQDEHFVRWVLTPDAATEAFWQQWLTTYPFQRDEVELARHMLLALHQLPQVRLTTDEKQDLKQRIFTEIEAQQLPALPVTQQRRRGLWYWGAAAALVFALLGGWQLWQTRQAGAASYESLLAAAQQVQALKEVTNTSATLHLVNLPDGSSVLLRPHSRLAFPAQFTGRNRTVYLKGDAFFEVAKNPERPFFVTTAHVVTKVLGTSFEVQAQPEAPNVVVTVKTGRVSVYPRESEQAQLATQTRKLEGFVLAPNQQATYRLKDQKLLRSLVPQPALQPGTPRAVAFDYVDTPIRKVFADIEQAYNVDIVYDEATLSNCPITASLNDEPLFEKLNLLCKAVRANYEVLDTQIVVTGSGCQ</sequence>
<evidence type="ECO:0000256" key="1">
    <source>
        <dbReference type="SAM" id="Phobius"/>
    </source>
</evidence>
<accession>A0A939JFL6</accession>
<feature type="domain" description="Protein FecR C-terminal" evidence="3">
    <location>
        <begin position="302"/>
        <end position="367"/>
    </location>
</feature>
<dbReference type="AlphaFoldDB" id="A0A939JFL6"/>
<dbReference type="RefSeq" id="WP_206986470.1">
    <property type="nucleotide sequence ID" value="NZ_JAFLQZ010000020.1"/>
</dbReference>
<keyword evidence="1" id="KW-0472">Membrane</keyword>
<organism evidence="4 5">
    <name type="scientific">Hymenobacter telluris</name>
    <dbReference type="NCBI Taxonomy" id="2816474"/>
    <lineage>
        <taxon>Bacteria</taxon>
        <taxon>Pseudomonadati</taxon>
        <taxon>Bacteroidota</taxon>
        <taxon>Cytophagia</taxon>
        <taxon>Cytophagales</taxon>
        <taxon>Hymenobacteraceae</taxon>
        <taxon>Hymenobacter</taxon>
    </lineage>
</organism>